<organism evidence="2 3">
    <name type="scientific">Microcystis aeruginosa NIES-2549</name>
    <dbReference type="NCBI Taxonomy" id="1641812"/>
    <lineage>
        <taxon>Bacteria</taxon>
        <taxon>Bacillati</taxon>
        <taxon>Cyanobacteriota</taxon>
        <taxon>Cyanophyceae</taxon>
        <taxon>Oscillatoriophycideae</taxon>
        <taxon>Chroococcales</taxon>
        <taxon>Microcystaceae</taxon>
        <taxon>Microcystis</taxon>
    </lineage>
</organism>
<dbReference type="AlphaFoldDB" id="A0A0F6U7W9"/>
<name>A0A0F6U7W9_MICAE</name>
<reference evidence="2 3" key="1">
    <citation type="journal article" date="2015" name="Genome Announc.">
        <title>Complete Genome Sequence of Microcystis aeruginosa NIES-2549, a Bloom-Forming Cyanobacterium from Lake Kasumigaura, Japan.</title>
        <authorList>
            <person name="Yamaguchi H."/>
            <person name="Suzuki S."/>
            <person name="Tanabe Y."/>
            <person name="Osana Y."/>
            <person name="Shimura Y."/>
            <person name="Ishida K."/>
            <person name="Kawachi M."/>
        </authorList>
    </citation>
    <scope>NUCLEOTIDE SEQUENCE [LARGE SCALE GENOMIC DNA]</scope>
    <source>
        <strain evidence="2 3">NIES-2549</strain>
    </source>
</reference>
<keyword evidence="1" id="KW-1133">Transmembrane helix</keyword>
<keyword evidence="1" id="KW-0472">Membrane</keyword>
<gene>
    <name evidence="2" type="ORF">MYAER_4066</name>
</gene>
<keyword evidence="1" id="KW-0812">Transmembrane</keyword>
<dbReference type="HOGENOM" id="CLU_3272757_0_0_3"/>
<evidence type="ECO:0000313" key="2">
    <source>
        <dbReference type="EMBL" id="AKE66392.1"/>
    </source>
</evidence>
<evidence type="ECO:0000256" key="1">
    <source>
        <dbReference type="SAM" id="Phobius"/>
    </source>
</evidence>
<protein>
    <submittedName>
        <fullName evidence="2">Uncharacterized protein</fullName>
    </submittedName>
</protein>
<dbReference type="PATRIC" id="fig|1641812.3.peg.4203"/>
<evidence type="ECO:0000313" key="3">
    <source>
        <dbReference type="Proteomes" id="UP000034103"/>
    </source>
</evidence>
<dbReference type="Proteomes" id="UP000034103">
    <property type="component" value="Chromosome"/>
</dbReference>
<feature type="transmembrane region" description="Helical" evidence="1">
    <location>
        <begin position="21"/>
        <end position="40"/>
    </location>
</feature>
<proteinExistence type="predicted"/>
<sequence length="41" mass="4581">MLDSRMITAHLKPSPASLKSLGLTLTDSVGVFFWLINFLFI</sequence>
<dbReference type="EMBL" id="CP011304">
    <property type="protein sequence ID" value="AKE66392.1"/>
    <property type="molecule type" value="Genomic_DNA"/>
</dbReference>
<accession>A0A0F6U7W9</accession>